<dbReference type="PANTHER" id="PTHR45876:SF6">
    <property type="entry name" value="RHO GTPASE-ACTIVATING PROTEIN 39-LIKE"/>
    <property type="match status" value="1"/>
</dbReference>
<dbReference type="GeneTree" id="ENSGT00940000164502"/>
<evidence type="ECO:0000256" key="4">
    <source>
        <dbReference type="ARBA" id="ARBA00022737"/>
    </source>
</evidence>
<protein>
    <recommendedName>
        <fullName evidence="7">Rho GTPase-activating protein 39</fullName>
    </recommendedName>
</protein>
<feature type="region of interest" description="Disordered" evidence="8">
    <location>
        <begin position="194"/>
        <end position="247"/>
    </location>
</feature>
<dbReference type="SMART" id="SM00456">
    <property type="entry name" value="WW"/>
    <property type="match status" value="2"/>
</dbReference>
<dbReference type="PROSITE" id="PS50020">
    <property type="entry name" value="WW_DOMAIN_2"/>
    <property type="match status" value="2"/>
</dbReference>
<keyword evidence="13" id="KW-1185">Reference proteome</keyword>
<feature type="compositionally biased region" description="Basic and acidic residues" evidence="8">
    <location>
        <begin position="155"/>
        <end position="171"/>
    </location>
</feature>
<dbReference type="Pfam" id="PF00620">
    <property type="entry name" value="RhoGAP"/>
    <property type="match status" value="1"/>
</dbReference>
<dbReference type="InterPro" id="IPR038185">
    <property type="entry name" value="MyTH4_dom_sf"/>
</dbReference>
<evidence type="ECO:0000256" key="5">
    <source>
        <dbReference type="ARBA" id="ARBA00022990"/>
    </source>
</evidence>
<reference evidence="12" key="1">
    <citation type="submission" date="2015-11" db="EMBL/GenBank/DDBJ databases">
        <authorList>
            <consortium name="International Coturnix japonica Genome Analysis Consortium"/>
            <person name="Warren W."/>
            <person name="Burt D.W."/>
            <person name="Antin P.B."/>
            <person name="Lanford R."/>
            <person name="Gros J."/>
            <person name="Wilson R.K."/>
        </authorList>
    </citation>
    <scope>NUCLEOTIDE SEQUENCE [LARGE SCALE GENOMIC DNA]</scope>
</reference>
<feature type="region of interest" description="Disordered" evidence="8">
    <location>
        <begin position="588"/>
        <end position="609"/>
    </location>
</feature>
<evidence type="ECO:0000259" key="11">
    <source>
        <dbReference type="PROSITE" id="PS51016"/>
    </source>
</evidence>
<dbReference type="InterPro" id="IPR008936">
    <property type="entry name" value="Rho_GTPase_activation_prot"/>
</dbReference>
<evidence type="ECO:0000256" key="8">
    <source>
        <dbReference type="SAM" id="MobiDB-lite"/>
    </source>
</evidence>
<accession>A0A8C2YH31</accession>
<dbReference type="CDD" id="cd00201">
    <property type="entry name" value="WW"/>
    <property type="match status" value="1"/>
</dbReference>
<feature type="region of interest" description="Disordered" evidence="8">
    <location>
        <begin position="426"/>
        <end position="478"/>
    </location>
</feature>
<dbReference type="Ensembl" id="ENSCJPT00005035323.1">
    <property type="protein sequence ID" value="ENSCJPP00005026045.1"/>
    <property type="gene ID" value="ENSCJPG00005020327.1"/>
</dbReference>
<dbReference type="FunFam" id="1.10.555.10:FF:000011">
    <property type="entry name" value="Rho GTPase-activating protein 39"/>
    <property type="match status" value="1"/>
</dbReference>
<dbReference type="PROSITE" id="PS51016">
    <property type="entry name" value="MYTH4"/>
    <property type="match status" value="1"/>
</dbReference>
<dbReference type="GO" id="GO:0005737">
    <property type="term" value="C:cytoplasm"/>
    <property type="evidence" value="ECO:0007669"/>
    <property type="project" value="TreeGrafter"/>
</dbReference>
<feature type="domain" description="Rho-GAP" evidence="10">
    <location>
        <begin position="859"/>
        <end position="1047"/>
    </location>
</feature>
<dbReference type="Gene3D" id="1.25.40.530">
    <property type="entry name" value="MyTH4 domain"/>
    <property type="match status" value="1"/>
</dbReference>
<dbReference type="AlphaFoldDB" id="A0A8C2YH31"/>
<feature type="region of interest" description="Disordered" evidence="8">
    <location>
        <begin position="124"/>
        <end position="179"/>
    </location>
</feature>
<evidence type="ECO:0000256" key="2">
    <source>
        <dbReference type="ARBA" id="ARBA00022468"/>
    </source>
</evidence>
<dbReference type="GO" id="GO:0005634">
    <property type="term" value="C:nucleus"/>
    <property type="evidence" value="ECO:0007669"/>
    <property type="project" value="UniProtKB-SubCell"/>
</dbReference>
<evidence type="ECO:0000256" key="7">
    <source>
        <dbReference type="ARBA" id="ARBA00070269"/>
    </source>
</evidence>
<dbReference type="SMART" id="SM00139">
    <property type="entry name" value="MyTH4"/>
    <property type="match status" value="1"/>
</dbReference>
<dbReference type="SUPFAM" id="SSF48350">
    <property type="entry name" value="GTPase activation domain, GAP"/>
    <property type="match status" value="1"/>
</dbReference>
<dbReference type="Gene3D" id="2.20.70.10">
    <property type="match status" value="1"/>
</dbReference>
<evidence type="ECO:0000256" key="1">
    <source>
        <dbReference type="ARBA" id="ARBA00004123"/>
    </source>
</evidence>
<dbReference type="Proteomes" id="UP000694412">
    <property type="component" value="Chromosome 20"/>
</dbReference>
<dbReference type="GO" id="GO:0007165">
    <property type="term" value="P:signal transduction"/>
    <property type="evidence" value="ECO:0007669"/>
    <property type="project" value="InterPro"/>
</dbReference>
<dbReference type="GO" id="GO:0005096">
    <property type="term" value="F:GTPase activator activity"/>
    <property type="evidence" value="ECO:0007669"/>
    <property type="project" value="UniProtKB-KW"/>
</dbReference>
<feature type="domain" description="MyTH4" evidence="11">
    <location>
        <begin position="661"/>
        <end position="812"/>
    </location>
</feature>
<dbReference type="Gene3D" id="1.10.555.10">
    <property type="entry name" value="Rho GTPase activation protein"/>
    <property type="match status" value="1"/>
</dbReference>
<reference evidence="12" key="2">
    <citation type="submission" date="2025-08" db="UniProtKB">
        <authorList>
            <consortium name="Ensembl"/>
        </authorList>
    </citation>
    <scope>IDENTIFICATION</scope>
</reference>
<keyword evidence="5" id="KW-0007">Acetylation</keyword>
<feature type="compositionally biased region" description="Polar residues" evidence="8">
    <location>
        <begin position="137"/>
        <end position="148"/>
    </location>
</feature>
<organism evidence="12 13">
    <name type="scientific">Coturnix japonica</name>
    <name type="common">Japanese quail</name>
    <name type="synonym">Coturnix coturnix japonica</name>
    <dbReference type="NCBI Taxonomy" id="93934"/>
    <lineage>
        <taxon>Eukaryota</taxon>
        <taxon>Metazoa</taxon>
        <taxon>Chordata</taxon>
        <taxon>Craniata</taxon>
        <taxon>Vertebrata</taxon>
        <taxon>Euteleostomi</taxon>
        <taxon>Archelosauria</taxon>
        <taxon>Archosauria</taxon>
        <taxon>Dinosauria</taxon>
        <taxon>Saurischia</taxon>
        <taxon>Theropoda</taxon>
        <taxon>Coelurosauria</taxon>
        <taxon>Aves</taxon>
        <taxon>Neognathae</taxon>
        <taxon>Galloanserae</taxon>
        <taxon>Galliformes</taxon>
        <taxon>Phasianidae</taxon>
        <taxon>Perdicinae</taxon>
        <taxon>Coturnix</taxon>
    </lineage>
</organism>
<name>A0A8C2YH31_COTJA</name>
<feature type="domain" description="WW" evidence="9">
    <location>
        <begin position="37"/>
        <end position="71"/>
    </location>
</feature>
<keyword evidence="3" id="KW-0597">Phosphoprotein</keyword>
<evidence type="ECO:0000256" key="6">
    <source>
        <dbReference type="ARBA" id="ARBA00023242"/>
    </source>
</evidence>
<evidence type="ECO:0000259" key="10">
    <source>
        <dbReference type="PROSITE" id="PS50238"/>
    </source>
</evidence>
<feature type="compositionally biased region" description="Polar residues" evidence="8">
    <location>
        <begin position="325"/>
        <end position="349"/>
    </location>
</feature>
<evidence type="ECO:0000313" key="12">
    <source>
        <dbReference type="Ensembl" id="ENSCJPP00005026045.1"/>
    </source>
</evidence>
<dbReference type="PROSITE" id="PS50238">
    <property type="entry name" value="RHOGAP"/>
    <property type="match status" value="1"/>
</dbReference>
<keyword evidence="6" id="KW-0539">Nucleus</keyword>
<dbReference type="PANTHER" id="PTHR45876">
    <property type="entry name" value="FI04035P"/>
    <property type="match status" value="1"/>
</dbReference>
<dbReference type="Pfam" id="PF00784">
    <property type="entry name" value="MyTH4"/>
    <property type="match status" value="1"/>
</dbReference>
<evidence type="ECO:0000259" key="9">
    <source>
        <dbReference type="PROSITE" id="PS50020"/>
    </source>
</evidence>
<feature type="compositionally biased region" description="Polar residues" evidence="8">
    <location>
        <begin position="265"/>
        <end position="279"/>
    </location>
</feature>
<sequence>MLSLLKCSADAAPRLPADLTQPLVLGLVCASHSQQEDSTSSDWVEIIEPRSQERMYVNLTTGECGWEPPPNLKVRQSDQKQWWELFDHNNNRFYYYNAITQQTVWHRPQGCDIVPLAQLQAMKHSSQPDCRGRQHRGSSGSEGRSTPIPTALLQEMERGKGDCPTDKRETSTHWQPLPGTKAAMLVKVNSLKQVPGSSNSSLHLQSAPETSSQKSLTKPAIYAQPQSASQSPGATKQIPAGEGKQSMQIKKTENGGFCLVLMNGPASQTPPRSQTGTPQPASPKYASPAPIYDEPSLESPIYDEPPVDMDTESVGVSGMSPPRSPSNSLRKQLQPTKLLQHPSVQQQQAAKKHARNPSSTEYSPAGREYIKHMVNVDQSSKLSHSAAATVDASTKLPGQLASKDSFKQSWRILEANVLKSIEAHHSRQNSLQTQEYPTAISHQDSGYSTGPSPSLRKRKGRRQGAGQGRPGSVGSSSELTALNDKLIAEMRAVVGRSAACRGSKASLDAQSLESSIPTESGKVRFQSDHLKKCINQSLRDDISASNRSLYRQGLESRGSFPSDVAAPQDTMRQKRTFEKVDSLEKNVTSRTSLASSGATRCSSQQESSVQPGSCMGYHFSYNTLRKPISQSSMADWASKNLNMHTQGIFRRRISISNMLSWNGGSIKKPMLITSNRTIKKEACEMFKLVQSYMGDRQTRMDRNHVALVTVTKCWSMQGLRDELYIQLIRQTTDNTCYRSLAWGWELMAISLAFFSPSPKFQSYLEGYIYRHLDSDENSKFAQRIKELVDLKNKKNSKSRKKRKQNTEEEGLPISTYAKYCYRKLQKVAVTGGKKGLRKPTVEEITHARNAIVTPSLFGSSLEEIMLRQQDMYPGHKLPWVQTQLSQQVLALGGEQTEGIFRIPGDIDEVNALKLQVDQWRIPSGLSDPNIPASLLKLWYRELEEPVIPQEFYKECISNYENPDAAVAVVQLLPELNKLVLCYLIHFLQIFAQPSNVGRTKMDVNNLAMVMAPNCLRCQSDDPRIIFENTRKEMSFLRMLIVHLDTSFIKGLV</sequence>
<feature type="compositionally biased region" description="Polar residues" evidence="8">
    <location>
        <begin position="224"/>
        <end position="234"/>
    </location>
</feature>
<dbReference type="FunFam" id="2.20.70.10:FF:000022">
    <property type="entry name" value="Rho GTPase activating protein 39"/>
    <property type="match status" value="1"/>
</dbReference>
<reference evidence="12" key="3">
    <citation type="submission" date="2025-09" db="UniProtKB">
        <authorList>
            <consortium name="Ensembl"/>
        </authorList>
    </citation>
    <scope>IDENTIFICATION</scope>
</reference>
<feature type="compositionally biased region" description="Polar residues" evidence="8">
    <location>
        <begin position="194"/>
        <end position="216"/>
    </location>
</feature>
<feature type="compositionally biased region" description="Polar residues" evidence="8">
    <location>
        <begin position="428"/>
        <end position="452"/>
    </location>
</feature>
<dbReference type="GO" id="GO:0005856">
    <property type="term" value="C:cytoskeleton"/>
    <property type="evidence" value="ECO:0007669"/>
    <property type="project" value="InterPro"/>
</dbReference>
<gene>
    <name evidence="12" type="primary">LOC107322822</name>
</gene>
<dbReference type="InterPro" id="IPR000857">
    <property type="entry name" value="MyTH4_dom"/>
</dbReference>
<feature type="domain" description="WW" evidence="9">
    <location>
        <begin position="83"/>
        <end position="110"/>
    </location>
</feature>
<keyword evidence="2" id="KW-0343">GTPase activation</keyword>
<dbReference type="CDD" id="cd04389">
    <property type="entry name" value="RhoGAP_KIAA1688"/>
    <property type="match status" value="1"/>
</dbReference>
<comment type="subcellular location">
    <subcellularLocation>
        <location evidence="1">Nucleus</location>
    </subcellularLocation>
</comment>
<dbReference type="InterPro" id="IPR036020">
    <property type="entry name" value="WW_dom_sf"/>
</dbReference>
<dbReference type="InterPro" id="IPR001202">
    <property type="entry name" value="WW_dom"/>
</dbReference>
<feature type="region of interest" description="Disordered" evidence="8">
    <location>
        <begin position="259"/>
        <end position="363"/>
    </location>
</feature>
<dbReference type="InterPro" id="IPR000198">
    <property type="entry name" value="RhoGAP_dom"/>
</dbReference>
<proteinExistence type="predicted"/>
<dbReference type="SMART" id="SM00324">
    <property type="entry name" value="RhoGAP"/>
    <property type="match status" value="1"/>
</dbReference>
<evidence type="ECO:0000313" key="13">
    <source>
        <dbReference type="Proteomes" id="UP000694412"/>
    </source>
</evidence>
<keyword evidence="4" id="KW-0677">Repeat</keyword>
<dbReference type="SUPFAM" id="SSF51045">
    <property type="entry name" value="WW domain"/>
    <property type="match status" value="1"/>
</dbReference>
<evidence type="ECO:0000256" key="3">
    <source>
        <dbReference type="ARBA" id="ARBA00022553"/>
    </source>
</evidence>